<dbReference type="Gene3D" id="3.90.950.10">
    <property type="match status" value="1"/>
</dbReference>
<keyword evidence="5" id="KW-0378">Hydrolase</keyword>
<sequence>MRIVVGSKNPAKINAVKNACEHIRVELIGLDVPSGVSEQPFSDQETLEGAINRAKNAKEMAQVEIGIGLEGGVYEQGNQLYICNWGALCWDGGIVTAGGTRFALPEEIAVKLREGRELGPIMDEYSQERGIRYLKGAVGVFTSGWVNREEMFEHIVKTLIGQYMFRTRK</sequence>
<keyword evidence="4" id="KW-0547">Nucleotide-binding</keyword>
<name>A0ABP3G1B6_9BACI</name>
<dbReference type="InterPro" id="IPR029001">
    <property type="entry name" value="ITPase-like_fam"/>
</dbReference>
<dbReference type="NCBIfam" id="NF002850">
    <property type="entry name" value="PRK03114.1"/>
    <property type="match status" value="1"/>
</dbReference>
<evidence type="ECO:0000256" key="7">
    <source>
        <dbReference type="ARBA" id="ARBA00023080"/>
    </source>
</evidence>
<evidence type="ECO:0000256" key="6">
    <source>
        <dbReference type="ARBA" id="ARBA00022842"/>
    </source>
</evidence>
<dbReference type="RefSeq" id="WP_343799420.1">
    <property type="nucleotide sequence ID" value="NZ_BAAADJ010000023.1"/>
</dbReference>
<feature type="domain" description="Non-canonical purine NTP phosphatase/PRRC1" evidence="12">
    <location>
        <begin position="6"/>
        <end position="157"/>
    </location>
</feature>
<dbReference type="EMBL" id="BAAADJ010000023">
    <property type="protein sequence ID" value="GAA0332773.1"/>
    <property type="molecule type" value="Genomic_DNA"/>
</dbReference>
<comment type="caution">
    <text evidence="13">The sequence shown here is derived from an EMBL/GenBank/DDBJ whole genome shotgun (WGS) entry which is preliminary data.</text>
</comment>
<evidence type="ECO:0000256" key="9">
    <source>
        <dbReference type="ARBA" id="ARBA00038901"/>
    </source>
</evidence>
<proteinExistence type="predicted"/>
<evidence type="ECO:0000256" key="2">
    <source>
        <dbReference type="ARBA" id="ARBA00001946"/>
    </source>
</evidence>
<evidence type="ECO:0000256" key="8">
    <source>
        <dbReference type="ARBA" id="ARBA00023211"/>
    </source>
</evidence>
<keyword evidence="7" id="KW-0546">Nucleotide metabolism</keyword>
<reference evidence="14" key="1">
    <citation type="journal article" date="2019" name="Int. J. Syst. Evol. Microbiol.">
        <title>The Global Catalogue of Microorganisms (GCM) 10K type strain sequencing project: providing services to taxonomists for standard genome sequencing and annotation.</title>
        <authorList>
            <consortium name="The Broad Institute Genomics Platform"/>
            <consortium name="The Broad Institute Genome Sequencing Center for Infectious Disease"/>
            <person name="Wu L."/>
            <person name="Ma J."/>
        </authorList>
    </citation>
    <scope>NUCLEOTIDE SEQUENCE [LARGE SCALE GENOMIC DNA]</scope>
    <source>
        <strain evidence="14">JCM 9731</strain>
    </source>
</reference>
<evidence type="ECO:0000256" key="1">
    <source>
        <dbReference type="ARBA" id="ARBA00001936"/>
    </source>
</evidence>
<keyword evidence="14" id="KW-1185">Reference proteome</keyword>
<evidence type="ECO:0000313" key="13">
    <source>
        <dbReference type="EMBL" id="GAA0332773.1"/>
    </source>
</evidence>
<dbReference type="SUPFAM" id="SSF52972">
    <property type="entry name" value="ITPase-like"/>
    <property type="match status" value="1"/>
</dbReference>
<keyword evidence="3" id="KW-0479">Metal-binding</keyword>
<evidence type="ECO:0000256" key="3">
    <source>
        <dbReference type="ARBA" id="ARBA00022723"/>
    </source>
</evidence>
<protein>
    <recommendedName>
        <fullName evidence="9">inosine/xanthosine triphosphatase</fullName>
        <ecNumber evidence="9">3.6.1.73</ecNumber>
    </recommendedName>
</protein>
<dbReference type="InterPro" id="IPR026533">
    <property type="entry name" value="NTPase/PRRC1"/>
</dbReference>
<comment type="cofactor">
    <cofactor evidence="1">
        <name>Mn(2+)</name>
        <dbReference type="ChEBI" id="CHEBI:29035"/>
    </cofactor>
</comment>
<gene>
    <name evidence="13" type="ORF">GCM10008967_24330</name>
</gene>
<evidence type="ECO:0000256" key="10">
    <source>
        <dbReference type="ARBA" id="ARBA00048174"/>
    </source>
</evidence>
<dbReference type="Proteomes" id="UP001500782">
    <property type="component" value="Unassembled WGS sequence"/>
</dbReference>
<comment type="catalytic activity">
    <reaction evidence="11">
        <text>XTP + H2O = XDP + phosphate + H(+)</text>
        <dbReference type="Rhea" id="RHEA:28406"/>
        <dbReference type="ChEBI" id="CHEBI:15377"/>
        <dbReference type="ChEBI" id="CHEBI:15378"/>
        <dbReference type="ChEBI" id="CHEBI:43474"/>
        <dbReference type="ChEBI" id="CHEBI:59884"/>
        <dbReference type="ChEBI" id="CHEBI:61314"/>
        <dbReference type="EC" id="3.6.1.73"/>
    </reaction>
</comment>
<accession>A0ABP3G1B6</accession>
<dbReference type="InterPro" id="IPR050299">
    <property type="entry name" value="YjjX_NTPase"/>
</dbReference>
<evidence type="ECO:0000256" key="5">
    <source>
        <dbReference type="ARBA" id="ARBA00022801"/>
    </source>
</evidence>
<dbReference type="PANTHER" id="PTHR34699">
    <property type="match status" value="1"/>
</dbReference>
<dbReference type="PANTHER" id="PTHR34699:SF2">
    <property type="entry name" value="NON-CANONICAL PURINE NTP PHOSPHATASE_PRRC1 DOMAIN-CONTAINING PROTEIN"/>
    <property type="match status" value="1"/>
</dbReference>
<comment type="cofactor">
    <cofactor evidence="2">
        <name>Mg(2+)</name>
        <dbReference type="ChEBI" id="CHEBI:18420"/>
    </cofactor>
</comment>
<evidence type="ECO:0000256" key="11">
    <source>
        <dbReference type="ARBA" id="ARBA00048781"/>
    </source>
</evidence>
<organism evidence="13 14">
    <name type="scientific">Bacillus carboniphilus</name>
    <dbReference type="NCBI Taxonomy" id="86663"/>
    <lineage>
        <taxon>Bacteria</taxon>
        <taxon>Bacillati</taxon>
        <taxon>Bacillota</taxon>
        <taxon>Bacilli</taxon>
        <taxon>Bacillales</taxon>
        <taxon>Bacillaceae</taxon>
        <taxon>Bacillus</taxon>
    </lineage>
</organism>
<evidence type="ECO:0000256" key="4">
    <source>
        <dbReference type="ARBA" id="ARBA00022741"/>
    </source>
</evidence>
<keyword evidence="6" id="KW-0460">Magnesium</keyword>
<dbReference type="EC" id="3.6.1.73" evidence="9"/>
<keyword evidence="8" id="KW-0464">Manganese</keyword>
<evidence type="ECO:0000313" key="14">
    <source>
        <dbReference type="Proteomes" id="UP001500782"/>
    </source>
</evidence>
<dbReference type="Pfam" id="PF01931">
    <property type="entry name" value="NTPase_I-T"/>
    <property type="match status" value="1"/>
</dbReference>
<comment type="catalytic activity">
    <reaction evidence="10">
        <text>ITP + H2O = IDP + phosphate + H(+)</text>
        <dbReference type="Rhea" id="RHEA:28330"/>
        <dbReference type="ChEBI" id="CHEBI:15377"/>
        <dbReference type="ChEBI" id="CHEBI:15378"/>
        <dbReference type="ChEBI" id="CHEBI:43474"/>
        <dbReference type="ChEBI" id="CHEBI:58280"/>
        <dbReference type="ChEBI" id="CHEBI:61402"/>
        <dbReference type="EC" id="3.6.1.73"/>
    </reaction>
</comment>
<evidence type="ECO:0000259" key="12">
    <source>
        <dbReference type="Pfam" id="PF01931"/>
    </source>
</evidence>